<dbReference type="PROSITE" id="PS00444">
    <property type="entry name" value="POLYPRENYL_SYNTHASE_2"/>
    <property type="match status" value="1"/>
</dbReference>
<dbReference type="InterPro" id="IPR033749">
    <property type="entry name" value="Polyprenyl_synt_CS"/>
</dbReference>
<evidence type="ECO:0000313" key="3">
    <source>
        <dbReference type="EMBL" id="SDM30195.1"/>
    </source>
</evidence>
<dbReference type="GO" id="GO:0046872">
    <property type="term" value="F:metal ion binding"/>
    <property type="evidence" value="ECO:0007669"/>
    <property type="project" value="UniProtKB-KW"/>
</dbReference>
<dbReference type="eggNOG" id="COG0142">
    <property type="taxonomic scope" value="Bacteria"/>
</dbReference>
<keyword evidence="4" id="KW-1185">Reference proteome</keyword>
<protein>
    <submittedName>
        <fullName evidence="3">Geranylgeranyl pyrophosphate synthase</fullName>
    </submittedName>
</protein>
<keyword evidence="1" id="KW-0479">Metal-binding</keyword>
<dbReference type="EMBL" id="LT629701">
    <property type="protein sequence ID" value="SDM30195.1"/>
    <property type="molecule type" value="Genomic_DNA"/>
</dbReference>
<dbReference type="InterPro" id="IPR000092">
    <property type="entry name" value="Polyprenyl_synt"/>
</dbReference>
<dbReference type="SUPFAM" id="SSF159245">
    <property type="entry name" value="AttH-like"/>
    <property type="match status" value="1"/>
</dbReference>
<dbReference type="OrthoDB" id="9805316at2"/>
<evidence type="ECO:0000256" key="1">
    <source>
        <dbReference type="ARBA" id="ARBA00022723"/>
    </source>
</evidence>
<dbReference type="InterPro" id="IPR023374">
    <property type="entry name" value="AttH-like_dom_sf"/>
</dbReference>
<sequence length="653" mass="70854">MTSQRWTFHCSLDTAHEVVCAFARYEAQGLVMHSLRWAHIDQEDGFSVGESWLDSVELLRHVTEADQAMDPAARTAIVEALVDGDPIGPDQLLPGPVVVGERELDFGGIGTARLLGPDSWEIAVNGENGCFRLVFTGTTVHGTVQQLGAEAAEVSGTGWFEHTLDARWYRSSWERVLVRLDNGVEISPSSMTTGDPWTSPSTLHTYPTRFEISAPDLDIVVRARTPYPELESMVPGVQVFTANAEVSGTLRGQSVSGTAFIDLLPDSGVDDLESYPQRLNPLVQEQISSVYPDSLSLSAAADMIGVDESELDGVSPEVLQRSLIAPVRYVSDSGGKRWRAFAAYGMARTRGVRGQDVIPGIALVELLHSAVLAIDDVEDGSPRRRGRPAAHEVFGVAETINASYALTFTLDRLAAAQERGNTTDLPESATSLRARLSYYEAFMKVARALHVGQALDLAGHTEAMDEAVRTGDPSPVLRAILATHRFKTANVFRYVAETALRAVDGEDPDAGPLGDYLEAVGLALQITDDVLDLSGVPGPDASGRHRQLKRECEDLRAGKVTMPLAHAVHLLPRDRMRRLWESVRGGRADEAAVREAVRVLRECGAVEACYAEAESIVDRTWRGLAGIPVTYHKVLLRAAGIHLASRRGADSVT</sequence>
<dbReference type="Pfam" id="PF00348">
    <property type="entry name" value="polyprenyl_synt"/>
    <property type="match status" value="1"/>
</dbReference>
<evidence type="ECO:0000313" key="4">
    <source>
        <dbReference type="Proteomes" id="UP000183376"/>
    </source>
</evidence>
<organism evidence="3 4">
    <name type="scientific">Allokutzneria albata</name>
    <name type="common">Kibdelosporangium albatum</name>
    <dbReference type="NCBI Taxonomy" id="211114"/>
    <lineage>
        <taxon>Bacteria</taxon>
        <taxon>Bacillati</taxon>
        <taxon>Actinomycetota</taxon>
        <taxon>Actinomycetes</taxon>
        <taxon>Pseudonocardiales</taxon>
        <taxon>Pseudonocardiaceae</taxon>
        <taxon>Allokutzneria</taxon>
    </lineage>
</organism>
<dbReference type="PANTHER" id="PTHR12001:SF44">
    <property type="entry name" value="GERANYLGERANYL PYROPHOSPHATE SYNTHASE"/>
    <property type="match status" value="1"/>
</dbReference>
<gene>
    <name evidence="3" type="ORF">SAMN04489726_0875</name>
</gene>
<dbReference type="InterPro" id="IPR008949">
    <property type="entry name" value="Isoprenoid_synthase_dom_sf"/>
</dbReference>
<proteinExistence type="predicted"/>
<dbReference type="GO" id="GO:0008299">
    <property type="term" value="P:isoprenoid biosynthetic process"/>
    <property type="evidence" value="ECO:0007669"/>
    <property type="project" value="InterPro"/>
</dbReference>
<dbReference type="AlphaFoldDB" id="A0A1G9S611"/>
<dbReference type="PANTHER" id="PTHR12001">
    <property type="entry name" value="GERANYLGERANYL PYROPHOSPHATE SYNTHASE"/>
    <property type="match status" value="1"/>
</dbReference>
<dbReference type="Gene3D" id="1.10.600.10">
    <property type="entry name" value="Farnesyl Diphosphate Synthase"/>
    <property type="match status" value="1"/>
</dbReference>
<dbReference type="SUPFAM" id="SSF48576">
    <property type="entry name" value="Terpenoid synthases"/>
    <property type="match status" value="1"/>
</dbReference>
<dbReference type="Proteomes" id="UP000183376">
    <property type="component" value="Chromosome I"/>
</dbReference>
<dbReference type="STRING" id="211114.SAMN04489726_0875"/>
<dbReference type="GO" id="GO:0004659">
    <property type="term" value="F:prenyltransferase activity"/>
    <property type="evidence" value="ECO:0007669"/>
    <property type="project" value="InterPro"/>
</dbReference>
<evidence type="ECO:0000256" key="2">
    <source>
        <dbReference type="ARBA" id="ARBA00022842"/>
    </source>
</evidence>
<dbReference type="RefSeq" id="WP_083383652.1">
    <property type="nucleotide sequence ID" value="NZ_JOEF01000015.1"/>
</dbReference>
<reference evidence="3 4" key="1">
    <citation type="submission" date="2016-10" db="EMBL/GenBank/DDBJ databases">
        <authorList>
            <person name="de Groot N.N."/>
        </authorList>
    </citation>
    <scope>NUCLEOTIDE SEQUENCE [LARGE SCALE GENOMIC DNA]</scope>
    <source>
        <strain evidence="3 4">DSM 44149</strain>
    </source>
</reference>
<dbReference type="Gene3D" id="2.40.370.10">
    <property type="entry name" value="AttH-like domain"/>
    <property type="match status" value="1"/>
</dbReference>
<name>A0A1G9S611_ALLAB</name>
<keyword evidence="2" id="KW-0460">Magnesium</keyword>
<accession>A0A1G9S611</accession>